<feature type="transmembrane region" description="Helical" evidence="1">
    <location>
        <begin position="433"/>
        <end position="454"/>
    </location>
</feature>
<accession>A0AAV3XAP6</accession>
<dbReference type="RefSeq" id="WP_226579028.1">
    <property type="nucleotide sequence ID" value="NZ_BLAY01000029.1"/>
</dbReference>
<comment type="caution">
    <text evidence="2">The sequence shown here is derived from an EMBL/GenBank/DDBJ whole genome shotgun (WGS) entry which is preliminary data.</text>
</comment>
<keyword evidence="1" id="KW-0812">Transmembrane</keyword>
<evidence type="ECO:0008006" key="4">
    <source>
        <dbReference type="Google" id="ProtNLM"/>
    </source>
</evidence>
<feature type="transmembrane region" description="Helical" evidence="1">
    <location>
        <begin position="681"/>
        <end position="700"/>
    </location>
</feature>
<dbReference type="Proteomes" id="UP001050975">
    <property type="component" value="Unassembled WGS sequence"/>
</dbReference>
<feature type="transmembrane region" description="Helical" evidence="1">
    <location>
        <begin position="387"/>
        <end position="413"/>
    </location>
</feature>
<dbReference type="EMBL" id="BLAY01000029">
    <property type="protein sequence ID" value="GET37484.1"/>
    <property type="molecule type" value="Genomic_DNA"/>
</dbReference>
<proteinExistence type="predicted"/>
<feature type="transmembrane region" description="Helical" evidence="1">
    <location>
        <begin position="198"/>
        <end position="222"/>
    </location>
</feature>
<feature type="transmembrane region" description="Helical" evidence="1">
    <location>
        <begin position="276"/>
        <end position="297"/>
    </location>
</feature>
<protein>
    <recommendedName>
        <fullName evidence="4">APC family permease</fullName>
    </recommendedName>
</protein>
<feature type="transmembrane region" description="Helical" evidence="1">
    <location>
        <begin position="169"/>
        <end position="192"/>
    </location>
</feature>
<evidence type="ECO:0000256" key="1">
    <source>
        <dbReference type="SAM" id="Phobius"/>
    </source>
</evidence>
<sequence length="865" mass="95918">MSSDELISREEVLEGFPAKRANTLLFLIESRTAQIVARSRVEFSLTSQAANERDLAFLEAFALGNAPPLHPTIQQLERYANQWLPLVPQNPKLKAAIAHALGEKYTFTYQCVPNIRATLCLDEKAVQVAFSRLYRRQLARIFASKLSLIEQWRWRWTAMQERIESLPPFWLASLITVALGLPQAFLALPIAVADIGPLATVGFVVIIGTINILTMACMAEAVGRSGDFRYGNPFIKQLAANYLGNAGSFILSLAVAIRVFLIALACYIGLSATMANFTHIPAALWAVLLFWAGLYLLSRPSLNFTVAVMVLLAAINVSLLLVLSLLAFRHVQLENLLYINLPFLNGHFQPWMLQRILGVSLMLYFGHVYVGECAKLILPRDPSASSLIWGSVAGTGFLTVLFCIWVLAVNGAVAPQLLAGQSGTILEPLAQQVGPIVPVLGAVLVTLLLGMAWLRSSSLLINLTREWLPSRPHPVLMLPRHQGTLILHPRGNPSRVPHIGITYLGLEKNQPKFRLDIQSSGNIHQVEITVIEHWEIKQLFEQFPELHKWDTRLRLEIQSANQDSACLQVTSPMVLAYEGKLKPEVNNAVRKQESQTIGRFWTIWLRERHFLLSISPLVLVLLLTEWLFLNGIQSFTGVLAFAGVLGNTLVGGIFPVLLLVSSRQKGELMPGVVFQILNHPFFSISIYSLFLAILFVHGLFIWENSLARISALCIAGVSLGATLVMQRCGAFASRVVVELREDRHPGGQFVFTITTGGQPKIAEVRLGYDSGEQLYQAATVEIPSLESLRYAIFRLPTHQEKELRVWAHKNNSSGDLKSLPALVEIEENGNKNMQFDLKLSGGRVLLPLISNACRLKIAFPEPSSS</sequence>
<name>A0AAV3XAP6_9CYAN</name>
<evidence type="ECO:0000313" key="2">
    <source>
        <dbReference type="EMBL" id="GET37484.1"/>
    </source>
</evidence>
<feature type="transmembrane region" description="Helical" evidence="1">
    <location>
        <begin position="242"/>
        <end position="270"/>
    </location>
</feature>
<keyword evidence="3" id="KW-1185">Reference proteome</keyword>
<keyword evidence="1" id="KW-0472">Membrane</keyword>
<feature type="transmembrane region" description="Helical" evidence="1">
    <location>
        <begin position="609"/>
        <end position="629"/>
    </location>
</feature>
<organism evidence="2 3">
    <name type="scientific">Microseira wollei NIES-4236</name>
    <dbReference type="NCBI Taxonomy" id="2530354"/>
    <lineage>
        <taxon>Bacteria</taxon>
        <taxon>Bacillati</taxon>
        <taxon>Cyanobacteriota</taxon>
        <taxon>Cyanophyceae</taxon>
        <taxon>Oscillatoriophycideae</taxon>
        <taxon>Aerosakkonematales</taxon>
        <taxon>Aerosakkonemataceae</taxon>
        <taxon>Microseira</taxon>
    </lineage>
</organism>
<reference evidence="2" key="1">
    <citation type="submission" date="2019-10" db="EMBL/GenBank/DDBJ databases">
        <title>Draft genome sequece of Microseira wollei NIES-4236.</title>
        <authorList>
            <person name="Yamaguchi H."/>
            <person name="Suzuki S."/>
            <person name="Kawachi M."/>
        </authorList>
    </citation>
    <scope>NUCLEOTIDE SEQUENCE</scope>
    <source>
        <strain evidence="2">NIES-4236</strain>
    </source>
</reference>
<gene>
    <name evidence="2" type="ORF">MiSe_22370</name>
</gene>
<feature type="transmembrane region" description="Helical" evidence="1">
    <location>
        <begin position="635"/>
        <end position="660"/>
    </location>
</feature>
<keyword evidence="1" id="KW-1133">Transmembrane helix</keyword>
<feature type="transmembrane region" description="Helical" evidence="1">
    <location>
        <begin position="706"/>
        <end position="725"/>
    </location>
</feature>
<evidence type="ECO:0000313" key="3">
    <source>
        <dbReference type="Proteomes" id="UP001050975"/>
    </source>
</evidence>
<feature type="transmembrane region" description="Helical" evidence="1">
    <location>
        <begin position="348"/>
        <end position="366"/>
    </location>
</feature>
<feature type="transmembrane region" description="Helical" evidence="1">
    <location>
        <begin position="304"/>
        <end position="328"/>
    </location>
</feature>
<dbReference type="AlphaFoldDB" id="A0AAV3XAP6"/>